<dbReference type="Proteomes" id="UP000013984">
    <property type="component" value="Unassembled WGS sequence"/>
</dbReference>
<dbReference type="RefSeq" id="WP_015679481.1">
    <property type="nucleotide sequence ID" value="NZ_AOGZ02000001.1"/>
</dbReference>
<dbReference type="STRING" id="1218599.LEP1GSC195_0646"/>
<proteinExistence type="predicted"/>
<evidence type="ECO:0000256" key="1">
    <source>
        <dbReference type="SAM" id="SignalP"/>
    </source>
</evidence>
<gene>
    <name evidence="2" type="ORF">LEP1GSC195_0646</name>
</gene>
<feature type="signal peptide" evidence="1">
    <location>
        <begin position="1"/>
        <end position="26"/>
    </location>
</feature>
<protein>
    <recommendedName>
        <fullName evidence="4">Lipoprotein</fullName>
    </recommendedName>
</protein>
<accession>R9AE17</accession>
<evidence type="ECO:0008006" key="4">
    <source>
        <dbReference type="Google" id="ProtNLM"/>
    </source>
</evidence>
<dbReference type="EMBL" id="AOGZ02000001">
    <property type="protein sequence ID" value="EOQ98335.1"/>
    <property type="molecule type" value="Genomic_DNA"/>
</dbReference>
<dbReference type="OrthoDB" id="331353at2"/>
<reference evidence="2" key="1">
    <citation type="submission" date="2013-04" db="EMBL/GenBank/DDBJ databases">
        <authorList>
            <person name="Harkins D.M."/>
            <person name="Durkin A.S."/>
            <person name="Brinkac L.M."/>
            <person name="Haft D.H."/>
            <person name="Selengut J.D."/>
            <person name="Sanka R."/>
            <person name="DePew J."/>
            <person name="Purushe J."/>
            <person name="Galloway R.L."/>
            <person name="Vinetz J.M."/>
            <person name="Sutton G.G."/>
            <person name="Nierman W.C."/>
            <person name="Fouts D.E."/>
        </authorList>
    </citation>
    <scope>NUCLEOTIDE SEQUENCE [LARGE SCALE GENOMIC DNA]</scope>
    <source>
        <strain evidence="2">CDC</strain>
    </source>
</reference>
<dbReference type="AlphaFoldDB" id="R9AE17"/>
<keyword evidence="1" id="KW-0732">Signal</keyword>
<comment type="caution">
    <text evidence="2">The sequence shown here is derived from an EMBL/GenBank/DDBJ whole genome shotgun (WGS) entry which is preliminary data.</text>
</comment>
<sequence length="268" mass="31301">MEKKIKFHKLTKLLLLITLFLNFTCAADVRLLNPIDSNEAKNQTLVGFIILDDLNNDAQDASAMILKVHPILSTEMVIFDWQSKTPVENLSNAKKPMVTVEEDGEKVSYTNQLVTSTPTFILDSRKDHYLGYMQWERFCNHCSKPTSYRINLEPQKSFSTLKIKGKPGEIVFLGIYRVSVTKEDFNINQILTNQARKLDYVFERISPNSPFWQKDFRDYYIWSKFEKEYGYNERSAEIKFLKNIINGQQKGYWKEKAEKRLSELLAAK</sequence>
<evidence type="ECO:0000313" key="2">
    <source>
        <dbReference type="EMBL" id="EOQ98335.1"/>
    </source>
</evidence>
<keyword evidence="3" id="KW-1185">Reference proteome</keyword>
<feature type="chain" id="PRO_5004470374" description="Lipoprotein" evidence="1">
    <location>
        <begin position="27"/>
        <end position="268"/>
    </location>
</feature>
<evidence type="ECO:0000313" key="3">
    <source>
        <dbReference type="Proteomes" id="UP000013984"/>
    </source>
</evidence>
<organism evidence="2 3">
    <name type="scientific">Leptospira wolbachii serovar Codice str. CDC</name>
    <dbReference type="NCBI Taxonomy" id="1218599"/>
    <lineage>
        <taxon>Bacteria</taxon>
        <taxon>Pseudomonadati</taxon>
        <taxon>Spirochaetota</taxon>
        <taxon>Spirochaetia</taxon>
        <taxon>Leptospirales</taxon>
        <taxon>Leptospiraceae</taxon>
        <taxon>Leptospira</taxon>
    </lineage>
</organism>
<name>R9AE17_9LEPT</name>